<comment type="caution">
    <text evidence="1">The sequence shown here is derived from an EMBL/GenBank/DDBJ whole genome shotgun (WGS) entry which is preliminary data.</text>
</comment>
<organism evidence="1 2">
    <name type="scientific">Steinernema hermaphroditum</name>
    <dbReference type="NCBI Taxonomy" id="289476"/>
    <lineage>
        <taxon>Eukaryota</taxon>
        <taxon>Metazoa</taxon>
        <taxon>Ecdysozoa</taxon>
        <taxon>Nematoda</taxon>
        <taxon>Chromadorea</taxon>
        <taxon>Rhabditida</taxon>
        <taxon>Tylenchina</taxon>
        <taxon>Panagrolaimomorpha</taxon>
        <taxon>Strongyloidoidea</taxon>
        <taxon>Steinernematidae</taxon>
        <taxon>Steinernema</taxon>
    </lineage>
</organism>
<dbReference type="AlphaFoldDB" id="A0AA39I6T8"/>
<sequence>MDTVSFSFCDDVAACLLKSHLGSIGELRKLPRKWGHAAEEHYEKRIQGWVNFTKLGNPLRPEIITTSRGGMVELDPNQAACIFNPKYLVIIDVAGHVPGEVPAPCSSKELLQFLDFVVPHLVNPIPFRLIARCELSREEKDYFELILERLRFIPKFHTISISNFDKAGENFLATQVDLNLVKVIRLKDDYDESILPVLNKFVRSSSFEQLEAPFLDFDMDLFEAFFQRYCTGQLDGKNDCSIEFRDFPFNQDVVDNYRKDLQVEGGELRWKSDQSAHFLSLSRNDSLRVHLL</sequence>
<dbReference type="EMBL" id="JAUCMV010000002">
    <property type="protein sequence ID" value="KAK0418882.1"/>
    <property type="molecule type" value="Genomic_DNA"/>
</dbReference>
<dbReference type="Proteomes" id="UP001175271">
    <property type="component" value="Unassembled WGS sequence"/>
</dbReference>
<evidence type="ECO:0000313" key="1">
    <source>
        <dbReference type="EMBL" id="KAK0418882.1"/>
    </source>
</evidence>
<protein>
    <submittedName>
        <fullName evidence="1">Uncharacterized protein</fullName>
    </submittedName>
</protein>
<proteinExistence type="predicted"/>
<keyword evidence="2" id="KW-1185">Reference proteome</keyword>
<evidence type="ECO:0000313" key="2">
    <source>
        <dbReference type="Proteomes" id="UP001175271"/>
    </source>
</evidence>
<reference evidence="1" key="1">
    <citation type="submission" date="2023-06" db="EMBL/GenBank/DDBJ databases">
        <title>Genomic analysis of the entomopathogenic nematode Steinernema hermaphroditum.</title>
        <authorList>
            <person name="Schwarz E.M."/>
            <person name="Heppert J.K."/>
            <person name="Baniya A."/>
            <person name="Schwartz H.T."/>
            <person name="Tan C.-H."/>
            <person name="Antoshechkin I."/>
            <person name="Sternberg P.W."/>
            <person name="Goodrich-Blair H."/>
            <person name="Dillman A.R."/>
        </authorList>
    </citation>
    <scope>NUCLEOTIDE SEQUENCE</scope>
    <source>
        <strain evidence="1">PS9179</strain>
        <tissue evidence="1">Whole animal</tissue>
    </source>
</reference>
<gene>
    <name evidence="1" type="ORF">QR680_013827</name>
</gene>
<name>A0AA39I6T8_9BILA</name>
<accession>A0AA39I6T8</accession>